<reference evidence="4 5" key="1">
    <citation type="submission" date="2020-08" db="EMBL/GenBank/DDBJ databases">
        <title>Genomic Encyclopedia of Type Strains, Phase IV (KMG-V): Genome sequencing to study the core and pangenomes of soil and plant-associated prokaryotes.</title>
        <authorList>
            <person name="Whitman W."/>
        </authorList>
    </citation>
    <scope>NUCLEOTIDE SEQUENCE [LARGE SCALE GENOMIC DNA]</scope>
    <source>
        <strain evidence="4 5">X5P3</strain>
    </source>
</reference>
<feature type="active site" description="Nucleophile" evidence="1">
    <location>
        <position position="265"/>
    </location>
</feature>
<accession>A0A7W7ZNT8</accession>
<dbReference type="Pfam" id="PF01112">
    <property type="entry name" value="Asparaginase_2"/>
    <property type="match status" value="2"/>
</dbReference>
<evidence type="ECO:0000313" key="5">
    <source>
        <dbReference type="Proteomes" id="UP000584867"/>
    </source>
</evidence>
<dbReference type="GO" id="GO:0005737">
    <property type="term" value="C:cytoplasm"/>
    <property type="evidence" value="ECO:0007669"/>
    <property type="project" value="TreeGrafter"/>
</dbReference>
<comment type="caution">
    <text evidence="4">The sequence shown here is derived from an EMBL/GenBank/DDBJ whole genome shotgun (WGS) entry which is preliminary data.</text>
</comment>
<feature type="binding site" evidence="2">
    <location>
        <begin position="316"/>
        <end position="319"/>
    </location>
    <ligand>
        <name>substrate</name>
    </ligand>
</feature>
<dbReference type="InterPro" id="IPR029055">
    <property type="entry name" value="Ntn_hydrolases_N"/>
</dbReference>
<dbReference type="AlphaFoldDB" id="A0A7W7ZNT8"/>
<dbReference type="GO" id="GO:0003948">
    <property type="term" value="F:N4-(beta-N-acetylglucosaminyl)-L-asparaginase activity"/>
    <property type="evidence" value="ECO:0007669"/>
    <property type="project" value="UniProtKB-EC"/>
</dbReference>
<evidence type="ECO:0000256" key="1">
    <source>
        <dbReference type="PIRSR" id="PIRSR600246-1"/>
    </source>
</evidence>
<evidence type="ECO:0000256" key="2">
    <source>
        <dbReference type="PIRSR" id="PIRSR600246-2"/>
    </source>
</evidence>
<protein>
    <submittedName>
        <fullName evidence="4">N4-(Beta-N-acetylglucosaminyl)-L-asparaginase</fullName>
        <ecNumber evidence="4">3.5.1.26</ecNumber>
    </submittedName>
</protein>
<dbReference type="SUPFAM" id="SSF56235">
    <property type="entry name" value="N-terminal nucleophile aminohydrolases (Ntn hydrolases)"/>
    <property type="match status" value="1"/>
</dbReference>
<gene>
    <name evidence="4" type="ORF">HDF15_001732</name>
</gene>
<sequence>MTTRRNFLSLGALSAAGFCASEREGHATPAEQVKQLKPPAKPVIITRVTGDQTIQQAYQMLLDGTDTLDAAHHICLGRENDPTDHSVGLGGLPNEDGIVELDSCCMHGPSRRAGSVGGVRNIRNVCLLARKVFEHTSHVMMVAEGAEKFGLDLGFAKENLLTEDARKIWMLWKENHSTMDWWGVPMADPAWKDPYEGRPAPKPTMDLHGLSQLRPGPVPRHPTPEWQATIQARMRQLTEMAADLNIEPDKRLFAAEQILWPTTGTIHVSTINTKGEMSGATTTSGLAWKLAGRLGDSPILGAGSYTDQDVGSAGATGTGEENIKVAGAHTIVELMRQGWSPKEAGLETLRRIVRNYNGDMSKVRYLDMEYYILRKDGAYAGVSLWSTGATGKPRAFAVHDGSYRVEPCAALLQGSITEWPPF</sequence>
<dbReference type="PANTHER" id="PTHR10188:SF6">
    <property type="entry name" value="N(4)-(BETA-N-ACETYLGLUCOSAMINYL)-L-ASPARAGINASE"/>
    <property type="match status" value="1"/>
</dbReference>
<dbReference type="EMBL" id="JACHIO010000006">
    <property type="protein sequence ID" value="MBB5063390.1"/>
    <property type="molecule type" value="Genomic_DNA"/>
</dbReference>
<dbReference type="Gene3D" id="3.60.20.30">
    <property type="entry name" value="(Glycosyl)asparaginase"/>
    <property type="match status" value="1"/>
</dbReference>
<dbReference type="InterPro" id="IPR000246">
    <property type="entry name" value="Peptidase_T2"/>
</dbReference>
<dbReference type="EC" id="3.5.1.26" evidence="4"/>
<feature type="site" description="Cleavage; by autolysis" evidence="3">
    <location>
        <begin position="264"/>
        <end position="265"/>
    </location>
</feature>
<dbReference type="PANTHER" id="PTHR10188">
    <property type="entry name" value="L-ASPARAGINASE"/>
    <property type="match status" value="1"/>
</dbReference>
<evidence type="ECO:0000313" key="4">
    <source>
        <dbReference type="EMBL" id="MBB5063390.1"/>
    </source>
</evidence>
<feature type="binding site" evidence="2">
    <location>
        <begin position="293"/>
        <end position="296"/>
    </location>
    <ligand>
        <name>substrate</name>
    </ligand>
</feature>
<dbReference type="RefSeq" id="WP_184254534.1">
    <property type="nucleotide sequence ID" value="NZ_JACHIO010000006.1"/>
</dbReference>
<dbReference type="Proteomes" id="UP000584867">
    <property type="component" value="Unassembled WGS sequence"/>
</dbReference>
<name>A0A7W7ZNT8_9BACT</name>
<organism evidence="4 5">
    <name type="scientific">Granulicella mallensis</name>
    <dbReference type="NCBI Taxonomy" id="940614"/>
    <lineage>
        <taxon>Bacteria</taxon>
        <taxon>Pseudomonadati</taxon>
        <taxon>Acidobacteriota</taxon>
        <taxon>Terriglobia</taxon>
        <taxon>Terriglobales</taxon>
        <taxon>Acidobacteriaceae</taxon>
        <taxon>Granulicella</taxon>
    </lineage>
</organism>
<evidence type="ECO:0000256" key="3">
    <source>
        <dbReference type="PIRSR" id="PIRSR600246-3"/>
    </source>
</evidence>
<proteinExistence type="predicted"/>
<keyword evidence="4" id="KW-0378">Hydrolase</keyword>